<keyword evidence="4" id="KW-1185">Reference proteome</keyword>
<evidence type="ECO:0000256" key="1">
    <source>
        <dbReference type="SAM" id="Phobius"/>
    </source>
</evidence>
<sequence length="402" mass="46712">MKNAGKFGLVLVGLTILVIALIDVTSDKQVDWTRTYDQRDKIPFGLYVVRQELPRILGEQGAEVTDVTATNYTYLRDFLRGKENSSLVYIVDQFYEGKEVTKELIAFAERGGEVFISSNSLPVNFLDTLGIEQHYYYPQNFDDVIDTKDRAFMLNDGRTAFYKDLEYPGLFYDLDTIGVSIIGYFEAEGREVPNFLEVKRGKGRFLLHLEPLMFTNYYFLQRRNFMYASSALKFITRQQVYWYDGHSTGQQARTPLRVLLQHAGLRQAWYILLFSLILFLLFRSKREQKAVPVIPPEPNLSREFAKTIATLYYESGHPGNLVQKKIEYFLYELRTHFQLDILKLEEEDFAQQLALKSGVALSLCEYITARVIRCKKTKISTDKELVELNKDIEEFKHNANML</sequence>
<dbReference type="EMBL" id="JBHULR010000015">
    <property type="protein sequence ID" value="MFD2549276.1"/>
    <property type="molecule type" value="Genomic_DNA"/>
</dbReference>
<evidence type="ECO:0000313" key="3">
    <source>
        <dbReference type="EMBL" id="MFD2549276.1"/>
    </source>
</evidence>
<keyword evidence="1" id="KW-0812">Transmembrane</keyword>
<dbReference type="RefSeq" id="WP_380905594.1">
    <property type="nucleotide sequence ID" value="NZ_JBHUEG010000012.1"/>
</dbReference>
<name>A0ABW5KNJ4_9SPHI</name>
<dbReference type="Pfam" id="PF14258">
    <property type="entry name" value="DUF4350"/>
    <property type="match status" value="1"/>
</dbReference>
<evidence type="ECO:0000259" key="2">
    <source>
        <dbReference type="Pfam" id="PF14258"/>
    </source>
</evidence>
<dbReference type="InterPro" id="IPR025646">
    <property type="entry name" value="DUF4350"/>
</dbReference>
<protein>
    <submittedName>
        <fullName evidence="3">DUF4350 domain-containing protein</fullName>
    </submittedName>
</protein>
<accession>A0ABW5KNJ4</accession>
<proteinExistence type="predicted"/>
<gene>
    <name evidence="3" type="ORF">ACFSR5_16630</name>
</gene>
<keyword evidence="1" id="KW-0472">Membrane</keyword>
<comment type="caution">
    <text evidence="3">The sequence shown here is derived from an EMBL/GenBank/DDBJ whole genome shotgun (WGS) entry which is preliminary data.</text>
</comment>
<reference evidence="4" key="1">
    <citation type="journal article" date="2019" name="Int. J. Syst. Evol. Microbiol.">
        <title>The Global Catalogue of Microorganisms (GCM) 10K type strain sequencing project: providing services to taxonomists for standard genome sequencing and annotation.</title>
        <authorList>
            <consortium name="The Broad Institute Genomics Platform"/>
            <consortium name="The Broad Institute Genome Sequencing Center for Infectious Disease"/>
            <person name="Wu L."/>
            <person name="Ma J."/>
        </authorList>
    </citation>
    <scope>NUCLEOTIDE SEQUENCE [LARGE SCALE GENOMIC DNA]</scope>
    <source>
        <strain evidence="4">KCTC 42662</strain>
    </source>
</reference>
<keyword evidence="1" id="KW-1133">Transmembrane helix</keyword>
<feature type="transmembrane region" description="Helical" evidence="1">
    <location>
        <begin position="263"/>
        <end position="282"/>
    </location>
</feature>
<dbReference type="Proteomes" id="UP001597545">
    <property type="component" value="Unassembled WGS sequence"/>
</dbReference>
<evidence type="ECO:0000313" key="4">
    <source>
        <dbReference type="Proteomes" id="UP001597545"/>
    </source>
</evidence>
<feature type="domain" description="DUF4350" evidence="2">
    <location>
        <begin position="53"/>
        <end position="230"/>
    </location>
</feature>
<organism evidence="3 4">
    <name type="scientific">Sphingobacterium suaedae</name>
    <dbReference type="NCBI Taxonomy" id="1686402"/>
    <lineage>
        <taxon>Bacteria</taxon>
        <taxon>Pseudomonadati</taxon>
        <taxon>Bacteroidota</taxon>
        <taxon>Sphingobacteriia</taxon>
        <taxon>Sphingobacteriales</taxon>
        <taxon>Sphingobacteriaceae</taxon>
        <taxon>Sphingobacterium</taxon>
    </lineage>
</organism>